<name>Q8D1M7_YERPE</name>
<dbReference type="NCBIfam" id="NF041951">
    <property type="entry name" value="phage_RstR"/>
    <property type="match status" value="1"/>
</dbReference>
<reference evidence="5" key="3">
    <citation type="journal article" date="2004" name="DNA Res.">
        <title>Complete genome sequence of Yersinia pestis strain 91001, an isolate avirulent to humans.</title>
        <authorList>
            <person name="Song Y."/>
            <person name="Tong Z."/>
            <person name="Wang J."/>
            <person name="Wang L."/>
            <person name="Guo Z."/>
            <person name="Han Y."/>
            <person name="Zhang J."/>
            <person name="Pei D."/>
            <person name="Zhou D."/>
            <person name="Qin H."/>
            <person name="Pang X."/>
            <person name="Han Y."/>
            <person name="Zhai J."/>
            <person name="Li M."/>
            <person name="Cui B."/>
            <person name="Qi Z."/>
            <person name="Jin L."/>
            <person name="Dai R."/>
            <person name="Chen F."/>
            <person name="Li S."/>
            <person name="Ye C."/>
            <person name="Du Z."/>
            <person name="Lin W."/>
            <person name="Wang J."/>
            <person name="Yu J."/>
            <person name="Yang H."/>
            <person name="Wang J."/>
            <person name="Huang P."/>
            <person name="Yang R."/>
        </authorList>
    </citation>
    <scope>NUCLEOTIDE SEQUENCE [LARGE SCALE GENOMIC DNA]</scope>
    <source>
        <strain evidence="5">91001 / Biovar Mediaevalis</strain>
    </source>
</reference>
<accession>Q74PH0</accession>
<dbReference type="InterPro" id="IPR010982">
    <property type="entry name" value="Lambda_DNA-bd_dom_sf"/>
</dbReference>
<keyword evidence="1" id="KW-0238">DNA-binding</keyword>
<organism evidence="3 6">
    <name type="scientific">Yersinia pestis</name>
    <dbReference type="NCBI Taxonomy" id="632"/>
    <lineage>
        <taxon>Bacteria</taxon>
        <taxon>Pseudomonadati</taxon>
        <taxon>Pseudomonadota</taxon>
        <taxon>Gammaproteobacteria</taxon>
        <taxon>Enterobacterales</taxon>
        <taxon>Yersiniaceae</taxon>
        <taxon>Yersinia</taxon>
    </lineage>
</organism>
<evidence type="ECO:0000313" key="4">
    <source>
        <dbReference type="EMBL" id="AAS64081.1"/>
    </source>
</evidence>
<dbReference type="Proteomes" id="UP000001019">
    <property type="component" value="Chromosome"/>
</dbReference>
<dbReference type="HOGENOM" id="CLU_066192_4_7_6"/>
<dbReference type="InterPro" id="IPR049639">
    <property type="entry name" value="RstR"/>
</dbReference>
<dbReference type="SMART" id="SM00530">
    <property type="entry name" value="HTH_XRE"/>
    <property type="match status" value="1"/>
</dbReference>
<evidence type="ECO:0000259" key="2">
    <source>
        <dbReference type="PROSITE" id="PS50943"/>
    </source>
</evidence>
<dbReference type="SUPFAM" id="SSF47413">
    <property type="entry name" value="lambda repressor-like DNA-binding domains"/>
    <property type="match status" value="1"/>
</dbReference>
<dbReference type="Gene3D" id="1.10.260.40">
    <property type="entry name" value="lambda repressor-like DNA-binding domains"/>
    <property type="match status" value="1"/>
</dbReference>
<dbReference type="EMBL" id="AE017042">
    <property type="protein sequence ID" value="AAS64081.1"/>
    <property type="molecule type" value="Genomic_DNA"/>
</dbReference>
<reference evidence="3 6" key="1">
    <citation type="journal article" date="2002" name="J. Bacteriol.">
        <title>Genome sequence of Yersinia pestis KIM.</title>
        <authorList>
            <person name="Deng W."/>
            <person name="Burland V."/>
            <person name="Plunkett G.III."/>
            <person name="Boutin A."/>
            <person name="Mayhew G.F."/>
            <person name="Liss P."/>
            <person name="Perna N.T."/>
            <person name="Rose D.J."/>
            <person name="Mau B."/>
            <person name="Zhou S."/>
            <person name="Schwartz D.C."/>
            <person name="Fetherston J.D."/>
            <person name="Lindler L.E."/>
            <person name="Brubaker R.R."/>
            <person name="Plana G.V."/>
            <person name="Straley S.C."/>
            <person name="McDonough K.A."/>
            <person name="Nilles M.L."/>
            <person name="Matson J.S."/>
            <person name="Blattner F.R."/>
            <person name="Perry R.D."/>
        </authorList>
    </citation>
    <scope>NUCLEOTIDE SEQUENCE [LARGE SCALE GENOMIC DNA]</scope>
    <source>
        <strain evidence="3">KIM</strain>
        <strain evidence="6">KIM10+ / Biovar Mediaevalis</strain>
    </source>
</reference>
<reference evidence="4" key="4">
    <citation type="submission" date="2016-05" db="EMBL/GenBank/DDBJ databases">
        <title>Reannotation of Yersinia pestis strain 91001 based on omics data.</title>
        <authorList>
            <person name="Yiqing M."/>
        </authorList>
    </citation>
    <scope>NUCLEOTIDE SEQUENCE</scope>
    <source>
        <strain evidence="4">91001</strain>
    </source>
</reference>
<dbReference type="GO" id="GO:0003677">
    <property type="term" value="F:DNA binding"/>
    <property type="evidence" value="ECO:0007669"/>
    <property type="project" value="UniProtKB-KW"/>
</dbReference>
<dbReference type="PROSITE" id="PS50943">
    <property type="entry name" value="HTH_CROC1"/>
    <property type="match status" value="1"/>
</dbReference>
<proteinExistence type="predicted"/>
<evidence type="ECO:0000313" key="3">
    <source>
        <dbReference type="EMBL" id="AAM83854.1"/>
    </source>
</evidence>
<dbReference type="PANTHER" id="PTHR46558:SF11">
    <property type="entry name" value="HTH-TYPE TRANSCRIPTIONAL REGULATOR XRE"/>
    <property type="match status" value="1"/>
</dbReference>
<feature type="domain" description="HTH cro/C1-type" evidence="2">
    <location>
        <begin position="49"/>
        <end position="103"/>
    </location>
</feature>
<dbReference type="KEGG" id="ypm:YP_3937"/>
<dbReference type="PANTHER" id="PTHR46558">
    <property type="entry name" value="TRACRIPTIONAL REGULATORY PROTEIN-RELATED-RELATED"/>
    <property type="match status" value="1"/>
</dbReference>
<dbReference type="AlphaFoldDB" id="Q8D1M7"/>
<dbReference type="EnsemblBacteria" id="AAS64081">
    <property type="protein sequence ID" value="AAS64081"/>
    <property type="gene ID" value="YP_3937"/>
</dbReference>
<evidence type="ECO:0000313" key="6">
    <source>
        <dbReference type="Proteomes" id="UP000002490"/>
    </source>
</evidence>
<dbReference type="KEGG" id="ypk:y0260"/>
<dbReference type="InterPro" id="IPR001387">
    <property type="entry name" value="Cro/C1-type_HTH"/>
</dbReference>
<dbReference type="EMBL" id="AE009952">
    <property type="protein sequence ID" value="AAM83854.1"/>
    <property type="molecule type" value="Genomic_DNA"/>
</dbReference>
<evidence type="ECO:0000313" key="5">
    <source>
        <dbReference type="Proteomes" id="UP000001019"/>
    </source>
</evidence>
<reference evidence="4" key="2">
    <citation type="submission" date="2003-04" db="EMBL/GenBank/DDBJ databases">
        <authorList>
            <person name="Song Y."/>
            <person name="Tong Z."/>
            <person name="Wang L."/>
            <person name="Han Y."/>
            <person name="Zhang J."/>
            <person name="Pei D."/>
            <person name="Wang J."/>
            <person name="Zhou D."/>
            <person name="Han Y."/>
            <person name="Pang X."/>
            <person name="Zhai J."/>
            <person name="Chen F."/>
            <person name="Qin H."/>
            <person name="Wang J."/>
            <person name="Li S."/>
            <person name="Guo Z."/>
            <person name="Ye C."/>
            <person name="Du Z."/>
            <person name="Lin W."/>
            <person name="Wang J."/>
            <person name="Yu J."/>
            <person name="Yang H."/>
            <person name="Wang J."/>
            <person name="Huang P."/>
            <person name="Yang R."/>
        </authorList>
    </citation>
    <scope>NUCLEOTIDE SEQUENCE</scope>
    <source>
        <strain evidence="4">91001</strain>
    </source>
</reference>
<dbReference type="Proteomes" id="UP000002490">
    <property type="component" value="Chromosome"/>
</dbReference>
<dbReference type="DNASU" id="1145207"/>
<sequence length="162" mass="18610">MHRITISNSIAIRCVFVFKSGLILEHLMTDVIDEIMQTEEQRRAFGLRLKELRKQQHKTQKEVATRIGLQLSQYNKYESGMHIPPADKLITLAELLVTSIDYLLLGSSNETSSIRNTRLLERFKALSQCQPEEQETVIKLIDAVIVKHRVESALQPVDPEKK</sequence>
<protein>
    <submittedName>
        <fullName evidence="4">Transcriptional regulatory protein</fullName>
    </submittedName>
    <submittedName>
        <fullName evidence="3">Transcriptional repressor</fullName>
    </submittedName>
</protein>
<dbReference type="Pfam" id="PF01381">
    <property type="entry name" value="HTH_3"/>
    <property type="match status" value="1"/>
</dbReference>
<dbReference type="CDD" id="cd00093">
    <property type="entry name" value="HTH_XRE"/>
    <property type="match status" value="1"/>
</dbReference>
<gene>
    <name evidence="4" type="primary">hipB6</name>
    <name evidence="3" type="ordered locus">y0260</name>
    <name evidence="4" type="ordered locus">YP_3937</name>
</gene>
<evidence type="ECO:0000256" key="1">
    <source>
        <dbReference type="ARBA" id="ARBA00023125"/>
    </source>
</evidence>
<accession>Q8D1M7</accession>